<dbReference type="AlphaFoldDB" id="M2Y173"/>
<dbReference type="OrthoDB" id="6334211at2759"/>
<accession>M2Y173</accession>
<dbReference type="Gene3D" id="3.30.63.10">
    <property type="entry name" value="Guanylate Kinase phosphate binding domain"/>
    <property type="match status" value="1"/>
</dbReference>
<dbReference type="OMA" id="EWAVVHG"/>
<dbReference type="InterPro" id="IPR008145">
    <property type="entry name" value="GK/Ca_channel_bsu"/>
</dbReference>
<keyword evidence="9" id="KW-1185">Reference proteome</keyword>
<evidence type="ECO:0000256" key="3">
    <source>
        <dbReference type="ARBA" id="ARBA00022679"/>
    </source>
</evidence>
<dbReference type="EMBL" id="KB454507">
    <property type="protein sequence ID" value="EME29564.1"/>
    <property type="molecule type" value="Genomic_DNA"/>
</dbReference>
<protein>
    <recommendedName>
        <fullName evidence="2">guanylate kinase</fullName>
        <ecNumber evidence="2">2.7.4.8</ecNumber>
    </recommendedName>
</protein>
<dbReference type="STRING" id="130081.M2Y173"/>
<dbReference type="eggNOG" id="KOG0707">
    <property type="taxonomic scope" value="Eukaryota"/>
</dbReference>
<dbReference type="Proteomes" id="UP000030680">
    <property type="component" value="Unassembled WGS sequence"/>
</dbReference>
<comment type="similarity">
    <text evidence="1">Belongs to the guanylate kinase family.</text>
</comment>
<evidence type="ECO:0000313" key="9">
    <source>
        <dbReference type="Proteomes" id="UP000030680"/>
    </source>
</evidence>
<dbReference type="FunFam" id="3.30.63.10:FF:000002">
    <property type="entry name" value="Guanylate kinase 1"/>
    <property type="match status" value="1"/>
</dbReference>
<reference evidence="9" key="1">
    <citation type="journal article" date="2013" name="Science">
        <title>Gene transfer from bacteria and archaea facilitated evolution of an extremophilic eukaryote.</title>
        <authorList>
            <person name="Schonknecht G."/>
            <person name="Chen W.H."/>
            <person name="Ternes C.M."/>
            <person name="Barbier G.G."/>
            <person name="Shrestha R.P."/>
            <person name="Stanke M."/>
            <person name="Brautigam A."/>
            <person name="Baker B.J."/>
            <person name="Banfield J.F."/>
            <person name="Garavito R.M."/>
            <person name="Carr K."/>
            <person name="Wilkerson C."/>
            <person name="Rensing S.A."/>
            <person name="Gagneul D."/>
            <person name="Dickenson N.E."/>
            <person name="Oesterhelt C."/>
            <person name="Lercher M.J."/>
            <person name="Weber A.P."/>
        </authorList>
    </citation>
    <scope>NUCLEOTIDE SEQUENCE [LARGE SCALE GENOMIC DNA]</scope>
    <source>
        <strain evidence="9">074W</strain>
    </source>
</reference>
<dbReference type="Gramene" id="EME29564">
    <property type="protein sequence ID" value="EME29564"/>
    <property type="gene ID" value="Gasu_30030"/>
</dbReference>
<dbReference type="SMART" id="SM00072">
    <property type="entry name" value="GuKc"/>
    <property type="match status" value="1"/>
</dbReference>
<dbReference type="GO" id="GO:0005524">
    <property type="term" value="F:ATP binding"/>
    <property type="evidence" value="ECO:0007669"/>
    <property type="project" value="UniProtKB-KW"/>
</dbReference>
<dbReference type="CDD" id="cd00071">
    <property type="entry name" value="GMPK"/>
    <property type="match status" value="1"/>
</dbReference>
<evidence type="ECO:0000313" key="8">
    <source>
        <dbReference type="EMBL" id="EME29564.1"/>
    </source>
</evidence>
<dbReference type="PROSITE" id="PS50052">
    <property type="entry name" value="GUANYLATE_KINASE_2"/>
    <property type="match status" value="1"/>
</dbReference>
<dbReference type="PROSITE" id="PS00856">
    <property type="entry name" value="GUANYLATE_KINASE_1"/>
    <property type="match status" value="1"/>
</dbReference>
<feature type="domain" description="Guanylate kinase-like" evidence="7">
    <location>
        <begin position="15"/>
        <end position="197"/>
    </location>
</feature>
<dbReference type="Pfam" id="PF00625">
    <property type="entry name" value="Guanylate_kin"/>
    <property type="match status" value="1"/>
</dbReference>
<evidence type="ECO:0000256" key="6">
    <source>
        <dbReference type="ARBA" id="ARBA00022840"/>
    </source>
</evidence>
<keyword evidence="4" id="KW-0547">Nucleotide-binding</keyword>
<keyword evidence="3 8" id="KW-0808">Transferase</keyword>
<evidence type="ECO:0000259" key="7">
    <source>
        <dbReference type="PROSITE" id="PS50052"/>
    </source>
</evidence>
<keyword evidence="5 8" id="KW-0418">Kinase</keyword>
<dbReference type="SUPFAM" id="SSF52540">
    <property type="entry name" value="P-loop containing nucleoside triphosphate hydrolases"/>
    <property type="match status" value="1"/>
</dbReference>
<dbReference type="PANTHER" id="PTHR23117">
    <property type="entry name" value="GUANYLATE KINASE-RELATED"/>
    <property type="match status" value="1"/>
</dbReference>
<dbReference type="InterPro" id="IPR017665">
    <property type="entry name" value="Guanylate_kinase"/>
</dbReference>
<name>M2Y173_GALSU</name>
<dbReference type="GO" id="GO:0004385">
    <property type="term" value="F:GMP kinase activity"/>
    <property type="evidence" value="ECO:0007669"/>
    <property type="project" value="UniProtKB-EC"/>
</dbReference>
<gene>
    <name evidence="8" type="ORF">Gasu_30030</name>
</gene>
<dbReference type="InterPro" id="IPR008144">
    <property type="entry name" value="Guanylate_kin-like_dom"/>
</dbReference>
<dbReference type="PANTHER" id="PTHR23117:SF13">
    <property type="entry name" value="GUANYLATE KINASE"/>
    <property type="match status" value="1"/>
</dbReference>
<dbReference type="Gene3D" id="3.40.50.300">
    <property type="entry name" value="P-loop containing nucleotide triphosphate hydrolases"/>
    <property type="match status" value="1"/>
</dbReference>
<dbReference type="KEGG" id="gsl:Gasu_30030"/>
<evidence type="ECO:0000256" key="2">
    <source>
        <dbReference type="ARBA" id="ARBA00012961"/>
    </source>
</evidence>
<sequence length="211" mass="24092">MQVLDAESNQNDSKSVLVVFTGPSGAGKSSIIQKLKENYPNRIGFSVSHTTRSPRPGEQNGVEYYFVPEEKFKDMIENNEFIEYANVHGRYYGTSFQAVETVLNRGQLCVLDVDVQGCRSIRQRSIKAIIIFISPPSLTELESRLRSRKTESEADVRKRIDDAEDEMKTCGEPNLYDLVVVNDFLDRAYNEARTFIAEYLNDKDQKFQLSL</sequence>
<proteinExistence type="inferred from homology"/>
<keyword evidence="6" id="KW-0067">ATP-binding</keyword>
<dbReference type="InterPro" id="IPR027417">
    <property type="entry name" value="P-loop_NTPase"/>
</dbReference>
<dbReference type="NCBIfam" id="TIGR03263">
    <property type="entry name" value="guanyl_kin"/>
    <property type="match status" value="1"/>
</dbReference>
<organism evidence="8 9">
    <name type="scientific">Galdieria sulphuraria</name>
    <name type="common">Red alga</name>
    <dbReference type="NCBI Taxonomy" id="130081"/>
    <lineage>
        <taxon>Eukaryota</taxon>
        <taxon>Rhodophyta</taxon>
        <taxon>Bangiophyceae</taxon>
        <taxon>Galdieriales</taxon>
        <taxon>Galdieriaceae</taxon>
        <taxon>Galdieria</taxon>
    </lineage>
</organism>
<evidence type="ECO:0000256" key="5">
    <source>
        <dbReference type="ARBA" id="ARBA00022777"/>
    </source>
</evidence>
<evidence type="ECO:0000256" key="1">
    <source>
        <dbReference type="ARBA" id="ARBA00005790"/>
    </source>
</evidence>
<dbReference type="HAMAP" id="MF_00328">
    <property type="entry name" value="Guanylate_kinase"/>
    <property type="match status" value="1"/>
</dbReference>
<dbReference type="RefSeq" id="XP_005706084.1">
    <property type="nucleotide sequence ID" value="XM_005706027.1"/>
</dbReference>
<evidence type="ECO:0000256" key="4">
    <source>
        <dbReference type="ARBA" id="ARBA00022741"/>
    </source>
</evidence>
<dbReference type="FunFam" id="3.40.50.300:FF:000776">
    <property type="entry name" value="Guanylate kinase 2"/>
    <property type="match status" value="1"/>
</dbReference>
<dbReference type="InterPro" id="IPR020590">
    <property type="entry name" value="Guanylate_kinase_CS"/>
</dbReference>
<dbReference type="EC" id="2.7.4.8" evidence="2"/>
<dbReference type="GO" id="GO:0005829">
    <property type="term" value="C:cytosol"/>
    <property type="evidence" value="ECO:0007669"/>
    <property type="project" value="TreeGrafter"/>
</dbReference>
<dbReference type="GeneID" id="17088347"/>